<dbReference type="AlphaFoldDB" id="A0A2S6H0V6"/>
<dbReference type="InterPro" id="IPR041694">
    <property type="entry name" value="ADH_N_2"/>
</dbReference>
<dbReference type="EMBL" id="PTIX01000001">
    <property type="protein sequence ID" value="PPK71109.1"/>
    <property type="molecule type" value="Genomic_DNA"/>
</dbReference>
<feature type="domain" description="Enoyl reductase (ER)" evidence="2">
    <location>
        <begin position="17"/>
        <end position="328"/>
    </location>
</feature>
<dbReference type="GO" id="GO:0016628">
    <property type="term" value="F:oxidoreductase activity, acting on the CH-CH group of donors, NAD or NADP as acceptor"/>
    <property type="evidence" value="ECO:0007669"/>
    <property type="project" value="InterPro"/>
</dbReference>
<keyword evidence="1" id="KW-0560">Oxidoreductase</keyword>
<dbReference type="InterPro" id="IPR045010">
    <property type="entry name" value="MDR_fam"/>
</dbReference>
<dbReference type="InterPro" id="IPR011032">
    <property type="entry name" value="GroES-like_sf"/>
</dbReference>
<comment type="caution">
    <text evidence="3">The sequence shown here is derived from an EMBL/GenBank/DDBJ whole genome shotgun (WGS) entry which is preliminary data.</text>
</comment>
<dbReference type="SUPFAM" id="SSF50129">
    <property type="entry name" value="GroES-like"/>
    <property type="match status" value="1"/>
</dbReference>
<dbReference type="Pfam" id="PF00107">
    <property type="entry name" value="ADH_zinc_N"/>
    <property type="match status" value="1"/>
</dbReference>
<accession>A0A2S6H0V6</accession>
<dbReference type="PANTHER" id="PTHR43205">
    <property type="entry name" value="PROSTAGLANDIN REDUCTASE"/>
    <property type="match status" value="1"/>
</dbReference>
<dbReference type="Pfam" id="PF16884">
    <property type="entry name" value="ADH_N_2"/>
    <property type="match status" value="1"/>
</dbReference>
<dbReference type="CDD" id="cd05288">
    <property type="entry name" value="PGDH"/>
    <property type="match status" value="1"/>
</dbReference>
<evidence type="ECO:0000256" key="1">
    <source>
        <dbReference type="ARBA" id="ARBA00023002"/>
    </source>
</evidence>
<dbReference type="Proteomes" id="UP000239203">
    <property type="component" value="Unassembled WGS sequence"/>
</dbReference>
<organism evidence="3 4">
    <name type="scientific">Actinokineospora auranticolor</name>
    <dbReference type="NCBI Taxonomy" id="155976"/>
    <lineage>
        <taxon>Bacteria</taxon>
        <taxon>Bacillati</taxon>
        <taxon>Actinomycetota</taxon>
        <taxon>Actinomycetes</taxon>
        <taxon>Pseudonocardiales</taxon>
        <taxon>Pseudonocardiaceae</taxon>
        <taxon>Actinokineospora</taxon>
    </lineage>
</organism>
<evidence type="ECO:0000313" key="4">
    <source>
        <dbReference type="Proteomes" id="UP000239203"/>
    </source>
</evidence>
<reference evidence="3 4" key="1">
    <citation type="submission" date="2018-02" db="EMBL/GenBank/DDBJ databases">
        <title>Genomic Encyclopedia of Archaeal and Bacterial Type Strains, Phase II (KMG-II): from individual species to whole genera.</title>
        <authorList>
            <person name="Goeker M."/>
        </authorList>
    </citation>
    <scope>NUCLEOTIDE SEQUENCE [LARGE SCALE GENOMIC DNA]</scope>
    <source>
        <strain evidence="3 4">YU 961-1</strain>
    </source>
</reference>
<dbReference type="InterPro" id="IPR020843">
    <property type="entry name" value="ER"/>
</dbReference>
<evidence type="ECO:0000259" key="2">
    <source>
        <dbReference type="SMART" id="SM00829"/>
    </source>
</evidence>
<dbReference type="SUPFAM" id="SSF51735">
    <property type="entry name" value="NAD(P)-binding Rossmann-fold domains"/>
    <property type="match status" value="1"/>
</dbReference>
<dbReference type="InterPro" id="IPR036291">
    <property type="entry name" value="NAD(P)-bd_dom_sf"/>
</dbReference>
<sequence length="330" mass="34180">MSVAVHREVRLVGRPQGVPGPEHFAVVEVPVPSPGVGELLVRNRLMGVAAAMRTLMGPDVGLPMPGYSPGSVLWGPALGEVVEGDGFEPGTLVAHNLGWREYAVVPRDQARVVEPGLPEAAHLSQVSTAWFSVERAARVREGDTVFVTGAAGGVGTLAGQFARVRGAGRVIGSTGSAHKARYLVNELGFDGVVLRGAEPIETQLRAQAPEGVDAVIDNVGGEHLVAALAVARRGARIALVGSLSTQVGGGFSAPVRIDAASLILRSITLTGFSGADHLDARAEAITAFAAALRAGTVVFPHTRLSGLDQAPRALWELLEGRHTGAVVVEV</sequence>
<dbReference type="InterPro" id="IPR013149">
    <property type="entry name" value="ADH-like_C"/>
</dbReference>
<dbReference type="Gene3D" id="3.90.180.10">
    <property type="entry name" value="Medium-chain alcohol dehydrogenases, catalytic domain"/>
    <property type="match status" value="1"/>
</dbReference>
<dbReference type="RefSeq" id="WP_104476094.1">
    <property type="nucleotide sequence ID" value="NZ_CP154825.1"/>
</dbReference>
<dbReference type="SMART" id="SM00829">
    <property type="entry name" value="PKS_ER"/>
    <property type="match status" value="1"/>
</dbReference>
<protein>
    <recommendedName>
        <fullName evidence="2">Enoyl reductase (ER) domain-containing protein</fullName>
    </recommendedName>
</protein>
<evidence type="ECO:0000313" key="3">
    <source>
        <dbReference type="EMBL" id="PPK71109.1"/>
    </source>
</evidence>
<name>A0A2S6H0V6_9PSEU</name>
<proteinExistence type="predicted"/>
<keyword evidence="4" id="KW-1185">Reference proteome</keyword>
<dbReference type="Gene3D" id="3.40.50.720">
    <property type="entry name" value="NAD(P)-binding Rossmann-like Domain"/>
    <property type="match status" value="1"/>
</dbReference>
<dbReference type="OrthoDB" id="9805663at2"/>
<dbReference type="PANTHER" id="PTHR43205:SF7">
    <property type="entry name" value="PROSTAGLANDIN REDUCTASE 1"/>
    <property type="match status" value="1"/>
</dbReference>
<gene>
    <name evidence="3" type="ORF">CLV40_101298</name>
</gene>